<protein>
    <submittedName>
        <fullName evidence="2">Uncharacterized protein</fullName>
    </submittedName>
</protein>
<evidence type="ECO:0000256" key="1">
    <source>
        <dbReference type="SAM" id="MobiDB-lite"/>
    </source>
</evidence>
<evidence type="ECO:0000313" key="2">
    <source>
        <dbReference type="EnsemblPlants" id="AET5Gv21003100.4"/>
    </source>
</evidence>
<dbReference type="EnsemblPlants" id="AET5Gv21003100.4">
    <property type="protein sequence ID" value="AET5Gv21003100.4"/>
    <property type="gene ID" value="AET5Gv21003100"/>
</dbReference>
<reference evidence="2" key="5">
    <citation type="journal article" date="2021" name="G3 (Bethesda)">
        <title>Aegilops tauschii genome assembly Aet v5.0 features greater sequence contiguity and improved annotation.</title>
        <authorList>
            <person name="Wang L."/>
            <person name="Zhu T."/>
            <person name="Rodriguez J.C."/>
            <person name="Deal K.R."/>
            <person name="Dubcovsky J."/>
            <person name="McGuire P.E."/>
            <person name="Lux T."/>
            <person name="Spannagl M."/>
            <person name="Mayer K.F.X."/>
            <person name="Baldrich P."/>
            <person name="Meyers B.C."/>
            <person name="Huo N."/>
            <person name="Gu Y.Q."/>
            <person name="Zhou H."/>
            <person name="Devos K.M."/>
            <person name="Bennetzen J.L."/>
            <person name="Unver T."/>
            <person name="Budak H."/>
            <person name="Gulick P.J."/>
            <person name="Galiba G."/>
            <person name="Kalapos B."/>
            <person name="Nelson D.R."/>
            <person name="Li P."/>
            <person name="You F.M."/>
            <person name="Luo M.C."/>
            <person name="Dvorak J."/>
        </authorList>
    </citation>
    <scope>NUCLEOTIDE SEQUENCE [LARGE SCALE GENOMIC DNA]</scope>
    <source>
        <strain evidence="2">cv. AL8/78</strain>
    </source>
</reference>
<feature type="compositionally biased region" description="Low complexity" evidence="1">
    <location>
        <begin position="1"/>
        <end position="24"/>
    </location>
</feature>
<organism evidence="2 3">
    <name type="scientific">Aegilops tauschii subsp. strangulata</name>
    <name type="common">Goatgrass</name>
    <dbReference type="NCBI Taxonomy" id="200361"/>
    <lineage>
        <taxon>Eukaryota</taxon>
        <taxon>Viridiplantae</taxon>
        <taxon>Streptophyta</taxon>
        <taxon>Embryophyta</taxon>
        <taxon>Tracheophyta</taxon>
        <taxon>Spermatophyta</taxon>
        <taxon>Magnoliopsida</taxon>
        <taxon>Liliopsida</taxon>
        <taxon>Poales</taxon>
        <taxon>Poaceae</taxon>
        <taxon>BOP clade</taxon>
        <taxon>Pooideae</taxon>
        <taxon>Triticodae</taxon>
        <taxon>Triticeae</taxon>
        <taxon>Triticinae</taxon>
        <taxon>Aegilops</taxon>
    </lineage>
</organism>
<accession>A0A453M1P8</accession>
<keyword evidence="3" id="KW-1185">Reference proteome</keyword>
<reference evidence="3" key="2">
    <citation type="journal article" date="2017" name="Nat. Plants">
        <title>The Aegilops tauschii genome reveals multiple impacts of transposons.</title>
        <authorList>
            <person name="Zhao G."/>
            <person name="Zou C."/>
            <person name="Li K."/>
            <person name="Wang K."/>
            <person name="Li T."/>
            <person name="Gao L."/>
            <person name="Zhang X."/>
            <person name="Wang H."/>
            <person name="Yang Z."/>
            <person name="Liu X."/>
            <person name="Jiang W."/>
            <person name="Mao L."/>
            <person name="Kong X."/>
            <person name="Jiao Y."/>
            <person name="Jia J."/>
        </authorList>
    </citation>
    <scope>NUCLEOTIDE SEQUENCE [LARGE SCALE GENOMIC DNA]</scope>
    <source>
        <strain evidence="3">cv. AL8/78</strain>
    </source>
</reference>
<evidence type="ECO:0000313" key="3">
    <source>
        <dbReference type="Proteomes" id="UP000015105"/>
    </source>
</evidence>
<proteinExistence type="predicted"/>
<dbReference type="Proteomes" id="UP000015105">
    <property type="component" value="Chromosome 5D"/>
</dbReference>
<reference evidence="2" key="3">
    <citation type="journal article" date="2017" name="Nature">
        <title>Genome sequence of the progenitor of the wheat D genome Aegilops tauschii.</title>
        <authorList>
            <person name="Luo M.C."/>
            <person name="Gu Y.Q."/>
            <person name="Puiu D."/>
            <person name="Wang H."/>
            <person name="Twardziok S.O."/>
            <person name="Deal K.R."/>
            <person name="Huo N."/>
            <person name="Zhu T."/>
            <person name="Wang L."/>
            <person name="Wang Y."/>
            <person name="McGuire P.E."/>
            <person name="Liu S."/>
            <person name="Long H."/>
            <person name="Ramasamy R.K."/>
            <person name="Rodriguez J.C."/>
            <person name="Van S.L."/>
            <person name="Yuan L."/>
            <person name="Wang Z."/>
            <person name="Xia Z."/>
            <person name="Xiao L."/>
            <person name="Anderson O.D."/>
            <person name="Ouyang S."/>
            <person name="Liang Y."/>
            <person name="Zimin A.V."/>
            <person name="Pertea G."/>
            <person name="Qi P."/>
            <person name="Bennetzen J.L."/>
            <person name="Dai X."/>
            <person name="Dawson M.W."/>
            <person name="Muller H.G."/>
            <person name="Kugler K."/>
            <person name="Rivarola-Duarte L."/>
            <person name="Spannagl M."/>
            <person name="Mayer K.F.X."/>
            <person name="Lu F.H."/>
            <person name="Bevan M.W."/>
            <person name="Leroy P."/>
            <person name="Li P."/>
            <person name="You F.M."/>
            <person name="Sun Q."/>
            <person name="Liu Z."/>
            <person name="Lyons E."/>
            <person name="Wicker T."/>
            <person name="Salzberg S.L."/>
            <person name="Devos K.M."/>
            <person name="Dvorak J."/>
        </authorList>
    </citation>
    <scope>NUCLEOTIDE SEQUENCE [LARGE SCALE GENOMIC DNA]</scope>
    <source>
        <strain evidence="2">cv. AL8/78</strain>
    </source>
</reference>
<sequence length="184" mass="20667">MSTSTTITPLLRPSPRRPGLLTSPWRSPHPRAPDYPPAPAPTCHLAVTSTDEREADEEFVVVTYNLVPVDDPRAPLHYEQSLIQPKRTKWLVLRVAVVVAYVAQAGGGCRPRGSSAGGRWRWARRWMRWSLLWVTVVELRRWPEVVASVAAMQVGGGVGPDGGSRGRRRRRCWTIFLLLLQKSQ</sequence>
<reference evidence="2" key="4">
    <citation type="submission" date="2019-03" db="UniProtKB">
        <authorList>
            <consortium name="EnsemblPlants"/>
        </authorList>
    </citation>
    <scope>IDENTIFICATION</scope>
</reference>
<reference evidence="3" key="1">
    <citation type="journal article" date="2014" name="Science">
        <title>Ancient hybridizations among the ancestral genomes of bread wheat.</title>
        <authorList>
            <consortium name="International Wheat Genome Sequencing Consortium,"/>
            <person name="Marcussen T."/>
            <person name="Sandve S.R."/>
            <person name="Heier L."/>
            <person name="Spannagl M."/>
            <person name="Pfeifer M."/>
            <person name="Jakobsen K.S."/>
            <person name="Wulff B.B."/>
            <person name="Steuernagel B."/>
            <person name="Mayer K.F."/>
            <person name="Olsen O.A."/>
        </authorList>
    </citation>
    <scope>NUCLEOTIDE SEQUENCE [LARGE SCALE GENOMIC DNA]</scope>
    <source>
        <strain evidence="3">cv. AL8/78</strain>
    </source>
</reference>
<feature type="region of interest" description="Disordered" evidence="1">
    <location>
        <begin position="1"/>
        <end position="42"/>
    </location>
</feature>
<name>A0A453M1P8_AEGTS</name>
<dbReference type="Gramene" id="AET5Gv21003100.4">
    <property type="protein sequence ID" value="AET5Gv21003100.4"/>
    <property type="gene ID" value="AET5Gv21003100"/>
</dbReference>
<dbReference type="AlphaFoldDB" id="A0A453M1P8"/>